<evidence type="ECO:0000313" key="2">
    <source>
        <dbReference type="Proteomes" id="UP000054815"/>
    </source>
</evidence>
<protein>
    <recommendedName>
        <fullName evidence="3">PiggyBac transposable element-derived protein domain-containing protein</fullName>
    </recommendedName>
</protein>
<reference evidence="1 2" key="1">
    <citation type="submission" date="2015-01" db="EMBL/GenBank/DDBJ databases">
        <title>Evolution of Trichinella species and genotypes.</title>
        <authorList>
            <person name="Korhonen P.K."/>
            <person name="Edoardo P."/>
            <person name="Giuseppe L.R."/>
            <person name="Gasser R.B."/>
        </authorList>
    </citation>
    <scope>NUCLEOTIDE SEQUENCE [LARGE SCALE GENOMIC DNA]</scope>
    <source>
        <strain evidence="1">ISS141</strain>
    </source>
</reference>
<dbReference type="AlphaFoldDB" id="A0A0V0XSE1"/>
<organism evidence="1 2">
    <name type="scientific">Trichinella pseudospiralis</name>
    <name type="common">Parasitic roundworm</name>
    <dbReference type="NCBI Taxonomy" id="6337"/>
    <lineage>
        <taxon>Eukaryota</taxon>
        <taxon>Metazoa</taxon>
        <taxon>Ecdysozoa</taxon>
        <taxon>Nematoda</taxon>
        <taxon>Enoplea</taxon>
        <taxon>Dorylaimia</taxon>
        <taxon>Trichinellida</taxon>
        <taxon>Trichinellidae</taxon>
        <taxon>Trichinella</taxon>
    </lineage>
</organism>
<accession>A0A0V0XSE1</accession>
<gene>
    <name evidence="1" type="ORF">T4E_10481</name>
</gene>
<evidence type="ECO:0000313" key="1">
    <source>
        <dbReference type="EMBL" id="KRX90919.1"/>
    </source>
</evidence>
<sequence>MYQFIVHEYNQHMGGVERQQHVRTSMPRHQTLTAGTSKKLDLLAFTGNISTSLCLAIKPMEMSRRRRKIITRSEQDDIRLCQTSHWPVYNAEKKRCKLCKNIIEVSCGGTLLSLVWRDSRRLVLSVPVFWTLLLWRPCRLLR</sequence>
<dbReference type="STRING" id="6337.A0A0V0XSE1"/>
<name>A0A0V0XSE1_TRIPS</name>
<proteinExistence type="predicted"/>
<dbReference type="EMBL" id="JYDU01000152">
    <property type="protein sequence ID" value="KRX90919.1"/>
    <property type="molecule type" value="Genomic_DNA"/>
</dbReference>
<comment type="caution">
    <text evidence="1">The sequence shown here is derived from an EMBL/GenBank/DDBJ whole genome shotgun (WGS) entry which is preliminary data.</text>
</comment>
<evidence type="ECO:0008006" key="3">
    <source>
        <dbReference type="Google" id="ProtNLM"/>
    </source>
</evidence>
<dbReference type="Proteomes" id="UP000054815">
    <property type="component" value="Unassembled WGS sequence"/>
</dbReference>